<dbReference type="OrthoDB" id="63077at2759"/>
<gene>
    <name evidence="2" type="primary">Aste57867_11654</name>
    <name evidence="1" type="ORF">As57867_011611</name>
    <name evidence="2" type="ORF">ASTE57867_11654</name>
</gene>
<dbReference type="AlphaFoldDB" id="A0A485KTK3"/>
<name>A0A485KTK3_9STRA</name>
<organism evidence="2 3">
    <name type="scientific">Aphanomyces stellatus</name>
    <dbReference type="NCBI Taxonomy" id="120398"/>
    <lineage>
        <taxon>Eukaryota</taxon>
        <taxon>Sar</taxon>
        <taxon>Stramenopiles</taxon>
        <taxon>Oomycota</taxon>
        <taxon>Saprolegniomycetes</taxon>
        <taxon>Saprolegniales</taxon>
        <taxon>Verrucalvaceae</taxon>
        <taxon>Aphanomyces</taxon>
    </lineage>
</organism>
<dbReference type="Proteomes" id="UP000332933">
    <property type="component" value="Unassembled WGS sequence"/>
</dbReference>
<evidence type="ECO:0000313" key="1">
    <source>
        <dbReference type="EMBL" id="KAF0697683.1"/>
    </source>
</evidence>
<accession>A0A485KTK3</accession>
<dbReference type="EMBL" id="VJMH01005297">
    <property type="protein sequence ID" value="KAF0697683.1"/>
    <property type="molecule type" value="Genomic_DNA"/>
</dbReference>
<protein>
    <submittedName>
        <fullName evidence="2">Aste57867_11654 protein</fullName>
    </submittedName>
</protein>
<proteinExistence type="predicted"/>
<reference evidence="2 3" key="1">
    <citation type="submission" date="2019-03" db="EMBL/GenBank/DDBJ databases">
        <authorList>
            <person name="Gaulin E."/>
            <person name="Dumas B."/>
        </authorList>
    </citation>
    <scope>NUCLEOTIDE SEQUENCE [LARGE SCALE GENOMIC DNA]</scope>
    <source>
        <strain evidence="2">CBS 568.67</strain>
    </source>
</reference>
<evidence type="ECO:0000313" key="3">
    <source>
        <dbReference type="Proteomes" id="UP000332933"/>
    </source>
</evidence>
<keyword evidence="3" id="KW-1185">Reference proteome</keyword>
<dbReference type="EMBL" id="CAADRA010005318">
    <property type="protein sequence ID" value="VFT88512.1"/>
    <property type="molecule type" value="Genomic_DNA"/>
</dbReference>
<sequence>MNSYLALKCRSEQQVMNEFTKSIASKDYTKRTVALLHELTFFYVSINTDTDGSNNHIHDSVLKDLTTLLKAIKDKKEDQRIIKTVMTLLQRIAEQMLFSHAMKQALAAVPVSSISAPMSPRGDKTEAVMLALSSLADLVAKSEITNAFPPRRVAAYKLFFVLSAAIQQPERPLSLTSSIQSSSAWTMLKLSASKKKGADKELPTQLALLGAAFQVARHAPSPDSLDTLLPQFVHGAFLPNRHAAATALRLFDVVPTKVVDAVYAHVNAPSFSLNTTDALATIYVLRLCGKIARLPVSSKCAGGTSSSSGTHNLLDFSFEAAKPVKREEKVVTGPTIDAAVAARMSDLLLDICMQKHTFALAAAPASPTKHEAGTGTTLAPCSVLLTAIQEMALCQLAPKCFEKVRGGLSPFEIAANGIQLVVQTHADHPLVLQRVARAVQVVAECLDLCLVEYTAGGGHLDFFAKTTESMWDISLSPAFAPCLVKESLVALVWLLPRTASAAPRTSLSPKASTQQPPAATAWMRFLAQLRQLTTVPELDRGDIVLAMYRRATLFDLDVGLLHRAVALLLHWYRLHPCQWHADTMLTLWRALFDKCVRAVANPNDLFASFLAVLDHHVAPSKPAQAQAVLYMKCLALRFVATSLAKLLAHPALAPSALDVLLRLTKSAMADESTVRRLSVQAAIALADACRQSQHDVMAEHVVQILHVLEKQPTSVGYRDLLAPFFTAPPTTTMVF</sequence>
<reference evidence="1" key="2">
    <citation type="submission" date="2019-06" db="EMBL/GenBank/DDBJ databases">
        <title>Genomics analysis of Aphanomyces spp. identifies a new class of oomycete effector associated with host adaptation.</title>
        <authorList>
            <person name="Gaulin E."/>
        </authorList>
    </citation>
    <scope>NUCLEOTIDE SEQUENCE</scope>
    <source>
        <strain evidence="1">CBS 578.67</strain>
    </source>
</reference>
<evidence type="ECO:0000313" key="2">
    <source>
        <dbReference type="EMBL" id="VFT88512.1"/>
    </source>
</evidence>